<evidence type="ECO:0000313" key="2">
    <source>
        <dbReference type="Proteomes" id="UP000024635"/>
    </source>
</evidence>
<dbReference type="AlphaFoldDB" id="A0A016U4A3"/>
<name>A0A016U4A3_9BILA</name>
<sequence length="82" mass="9026">MDAHMLQVGVQCVKPRLLRSPFWSFSRYFEIKAHFADGVFVGAQNVAVPSKASLTKFVGNWGDTEPLTDLLVADAVWKSGVS</sequence>
<gene>
    <name evidence="1" type="primary">Acey_s0058.g2920</name>
    <name evidence="1" type="ORF">Y032_0058g2920</name>
</gene>
<comment type="caution">
    <text evidence="1">The sequence shown here is derived from an EMBL/GenBank/DDBJ whole genome shotgun (WGS) entry which is preliminary data.</text>
</comment>
<evidence type="ECO:0000313" key="1">
    <source>
        <dbReference type="EMBL" id="EYC09975.1"/>
    </source>
</evidence>
<dbReference type="Proteomes" id="UP000024635">
    <property type="component" value="Unassembled WGS sequence"/>
</dbReference>
<organism evidence="1 2">
    <name type="scientific">Ancylostoma ceylanicum</name>
    <dbReference type="NCBI Taxonomy" id="53326"/>
    <lineage>
        <taxon>Eukaryota</taxon>
        <taxon>Metazoa</taxon>
        <taxon>Ecdysozoa</taxon>
        <taxon>Nematoda</taxon>
        <taxon>Chromadorea</taxon>
        <taxon>Rhabditida</taxon>
        <taxon>Rhabditina</taxon>
        <taxon>Rhabditomorpha</taxon>
        <taxon>Strongyloidea</taxon>
        <taxon>Ancylostomatidae</taxon>
        <taxon>Ancylostomatinae</taxon>
        <taxon>Ancylostoma</taxon>
    </lineage>
</organism>
<accession>A0A016U4A3</accession>
<proteinExistence type="predicted"/>
<keyword evidence="2" id="KW-1185">Reference proteome</keyword>
<dbReference type="EMBL" id="JARK01001394">
    <property type="protein sequence ID" value="EYC09975.1"/>
    <property type="molecule type" value="Genomic_DNA"/>
</dbReference>
<reference evidence="2" key="1">
    <citation type="journal article" date="2015" name="Nat. Genet.">
        <title>The genome and transcriptome of the zoonotic hookworm Ancylostoma ceylanicum identify infection-specific gene families.</title>
        <authorList>
            <person name="Schwarz E.M."/>
            <person name="Hu Y."/>
            <person name="Antoshechkin I."/>
            <person name="Miller M.M."/>
            <person name="Sternberg P.W."/>
            <person name="Aroian R.V."/>
        </authorList>
    </citation>
    <scope>NUCLEOTIDE SEQUENCE</scope>
    <source>
        <strain evidence="2">HY135</strain>
    </source>
</reference>
<protein>
    <submittedName>
        <fullName evidence="1">Uncharacterized protein</fullName>
    </submittedName>
</protein>